<reference evidence="1 2" key="1">
    <citation type="journal article" date="2020" name="Nat. Food">
        <title>A phased Vanilla planifolia genome enables genetic improvement of flavour and production.</title>
        <authorList>
            <person name="Hasing T."/>
            <person name="Tang H."/>
            <person name="Brym M."/>
            <person name="Khazi F."/>
            <person name="Huang T."/>
            <person name="Chambers A.H."/>
        </authorList>
    </citation>
    <scope>NUCLEOTIDE SEQUENCE [LARGE SCALE GENOMIC DNA]</scope>
    <source>
        <tissue evidence="1">Leaf</tissue>
    </source>
</reference>
<dbReference type="EMBL" id="JADCNL010000009">
    <property type="protein sequence ID" value="KAG0467290.1"/>
    <property type="molecule type" value="Genomic_DNA"/>
</dbReference>
<dbReference type="AlphaFoldDB" id="A0A835UNS4"/>
<organism evidence="1 2">
    <name type="scientific">Vanilla planifolia</name>
    <name type="common">Vanilla</name>
    <dbReference type="NCBI Taxonomy" id="51239"/>
    <lineage>
        <taxon>Eukaryota</taxon>
        <taxon>Viridiplantae</taxon>
        <taxon>Streptophyta</taxon>
        <taxon>Embryophyta</taxon>
        <taxon>Tracheophyta</taxon>
        <taxon>Spermatophyta</taxon>
        <taxon>Magnoliopsida</taxon>
        <taxon>Liliopsida</taxon>
        <taxon>Asparagales</taxon>
        <taxon>Orchidaceae</taxon>
        <taxon>Vanilloideae</taxon>
        <taxon>Vanilleae</taxon>
        <taxon>Vanilla</taxon>
    </lineage>
</organism>
<dbReference type="OrthoDB" id="1910064at2759"/>
<dbReference type="Proteomes" id="UP000636800">
    <property type="component" value="Unassembled WGS sequence"/>
</dbReference>
<keyword evidence="2" id="KW-1185">Reference proteome</keyword>
<gene>
    <name evidence="1" type="ORF">HPP92_018870</name>
</gene>
<dbReference type="Gene3D" id="1.10.287.110">
    <property type="entry name" value="DnaJ domain"/>
    <property type="match status" value="1"/>
</dbReference>
<accession>A0A835UNS4</accession>
<evidence type="ECO:0000313" key="2">
    <source>
        <dbReference type="Proteomes" id="UP000636800"/>
    </source>
</evidence>
<dbReference type="InterPro" id="IPR052423">
    <property type="entry name" value="EMIR"/>
</dbReference>
<dbReference type="PANTHER" id="PTHR44094">
    <property type="entry name" value="DNAJ HEAT SHOCK N-TERMINAL DOMAIN-CONTAINING PROTEIN"/>
    <property type="match status" value="1"/>
</dbReference>
<name>A0A835UNS4_VANPL</name>
<evidence type="ECO:0000313" key="1">
    <source>
        <dbReference type="EMBL" id="KAG0467290.1"/>
    </source>
</evidence>
<proteinExistence type="predicted"/>
<comment type="caution">
    <text evidence="1">The sequence shown here is derived from an EMBL/GenBank/DDBJ whole genome shotgun (WGS) entry which is preliminary data.</text>
</comment>
<protein>
    <recommendedName>
        <fullName evidence="3">J domain-containing protein</fullName>
    </recommendedName>
</protein>
<sequence>MELVTSKLHEEVSTECFLFAQVLGEAYQVLSDPAQRQAYDDHGKSGISTEAIIDPAAIFAMLFGSELLRTTLVN</sequence>
<dbReference type="SUPFAM" id="SSF46565">
    <property type="entry name" value="Chaperone J-domain"/>
    <property type="match status" value="1"/>
</dbReference>
<dbReference type="PANTHER" id="PTHR44094:SF17">
    <property type="entry name" value="CHAPERONE PROTEIN DNAJ 10"/>
    <property type="match status" value="1"/>
</dbReference>
<dbReference type="InterPro" id="IPR036869">
    <property type="entry name" value="J_dom_sf"/>
</dbReference>
<evidence type="ECO:0008006" key="3">
    <source>
        <dbReference type="Google" id="ProtNLM"/>
    </source>
</evidence>